<dbReference type="InterPro" id="IPR011437">
    <property type="entry name" value="DUF1540"/>
</dbReference>
<dbReference type="OrthoDB" id="1754178at2"/>
<accession>A0A0B3W0B2</accession>
<dbReference type="Proteomes" id="UP000031189">
    <property type="component" value="Unassembled WGS sequence"/>
</dbReference>
<evidence type="ECO:0000259" key="1">
    <source>
        <dbReference type="Pfam" id="PF07561"/>
    </source>
</evidence>
<feature type="domain" description="DUF1540" evidence="1">
    <location>
        <begin position="7"/>
        <end position="44"/>
    </location>
</feature>
<sequence>MQKRNLKCNATNCAFNQSMECSAGAINIRGAQAVTTDGTTCSSYVDRSSNSFTNGVNYVRTNPNNISCEACNCTYNENKNCTAENVRIDAHKASCDTFICE</sequence>
<protein>
    <recommendedName>
        <fullName evidence="1">DUF1540 domain-containing protein</fullName>
    </recommendedName>
</protein>
<dbReference type="STRING" id="1577792.QX51_17910"/>
<reference evidence="2 3" key="1">
    <citation type="submission" date="2014-12" db="EMBL/GenBank/DDBJ databases">
        <title>Draft genome sequence of Terrisporobacter sp. 08-306576, isolated from the blood culture of a bacteremia patient.</title>
        <authorList>
            <person name="Lund L.C."/>
            <person name="Sydenham T.V."/>
            <person name="Hogh S.V."/>
            <person name="Skov M.N."/>
            <person name="Kemp M."/>
            <person name="Justesen U.S."/>
        </authorList>
    </citation>
    <scope>NUCLEOTIDE SEQUENCE [LARGE SCALE GENOMIC DNA]</scope>
    <source>
        <strain evidence="2 3">08-306576</strain>
    </source>
</reference>
<organism evidence="2 3">
    <name type="scientific">Terrisporobacter othiniensis</name>
    <dbReference type="NCBI Taxonomy" id="1577792"/>
    <lineage>
        <taxon>Bacteria</taxon>
        <taxon>Bacillati</taxon>
        <taxon>Bacillota</taxon>
        <taxon>Clostridia</taxon>
        <taxon>Peptostreptococcales</taxon>
        <taxon>Peptostreptococcaceae</taxon>
        <taxon>Terrisporobacter</taxon>
    </lineage>
</organism>
<dbReference type="RefSeq" id="WP_039681268.1">
    <property type="nucleotide sequence ID" value="NZ_JAWGXO010000020.1"/>
</dbReference>
<keyword evidence="3" id="KW-1185">Reference proteome</keyword>
<evidence type="ECO:0000313" key="2">
    <source>
        <dbReference type="EMBL" id="KHS55707.1"/>
    </source>
</evidence>
<name>A0A0B3W0B2_9FIRM</name>
<feature type="domain" description="DUF1540" evidence="1">
    <location>
        <begin position="66"/>
        <end position="98"/>
    </location>
</feature>
<dbReference type="Pfam" id="PF07561">
    <property type="entry name" value="DUF1540"/>
    <property type="match status" value="2"/>
</dbReference>
<gene>
    <name evidence="2" type="ORF">QX51_17910</name>
</gene>
<evidence type="ECO:0000313" key="3">
    <source>
        <dbReference type="Proteomes" id="UP000031189"/>
    </source>
</evidence>
<comment type="caution">
    <text evidence="2">The sequence shown here is derived from an EMBL/GenBank/DDBJ whole genome shotgun (WGS) entry which is preliminary data.</text>
</comment>
<proteinExistence type="predicted"/>
<dbReference type="AlphaFoldDB" id="A0A0B3W0B2"/>
<dbReference type="EMBL" id="JWHR01000152">
    <property type="protein sequence ID" value="KHS55707.1"/>
    <property type="molecule type" value="Genomic_DNA"/>
</dbReference>